<accession>A0ABN1AC78</accession>
<evidence type="ECO:0000313" key="1">
    <source>
        <dbReference type="EMBL" id="GAA0472861.1"/>
    </source>
</evidence>
<name>A0ABN1AC78_9BACI</name>
<evidence type="ECO:0000313" key="2">
    <source>
        <dbReference type="Proteomes" id="UP001500740"/>
    </source>
</evidence>
<evidence type="ECO:0008006" key="3">
    <source>
        <dbReference type="Google" id="ProtNLM"/>
    </source>
</evidence>
<keyword evidence="2" id="KW-1185">Reference proteome</keyword>
<dbReference type="RefSeq" id="WP_343785163.1">
    <property type="nucleotide sequence ID" value="NZ_BAAACZ010000036.1"/>
</dbReference>
<organism evidence="1 2">
    <name type="scientific">Alkalibacillus silvisoli</name>
    <dbReference type="NCBI Taxonomy" id="392823"/>
    <lineage>
        <taxon>Bacteria</taxon>
        <taxon>Bacillati</taxon>
        <taxon>Bacillota</taxon>
        <taxon>Bacilli</taxon>
        <taxon>Bacillales</taxon>
        <taxon>Bacillaceae</taxon>
        <taxon>Alkalibacillus</taxon>
    </lineage>
</organism>
<protein>
    <recommendedName>
        <fullName evidence="3">Helix-turn-helix domain-containing protein</fullName>
    </recommendedName>
</protein>
<dbReference type="EMBL" id="BAAACZ010000036">
    <property type="protein sequence ID" value="GAA0472861.1"/>
    <property type="molecule type" value="Genomic_DNA"/>
</dbReference>
<reference evidence="1 2" key="1">
    <citation type="journal article" date="2019" name="Int. J. Syst. Evol. Microbiol.">
        <title>The Global Catalogue of Microorganisms (GCM) 10K type strain sequencing project: providing services to taxonomists for standard genome sequencing and annotation.</title>
        <authorList>
            <consortium name="The Broad Institute Genomics Platform"/>
            <consortium name="The Broad Institute Genome Sequencing Center for Infectious Disease"/>
            <person name="Wu L."/>
            <person name="Ma J."/>
        </authorList>
    </citation>
    <scope>NUCLEOTIDE SEQUENCE [LARGE SCALE GENOMIC DNA]</scope>
    <source>
        <strain evidence="1 2">JCM 14193</strain>
    </source>
</reference>
<sequence>MTLFQLFSPNKDVMEAKGSIPYWLIAQKLNVHENTVRNWLKHELDEERKAALLGAIDEVKKDYGLHS</sequence>
<comment type="caution">
    <text evidence="1">The sequence shown here is derived from an EMBL/GenBank/DDBJ whole genome shotgun (WGS) entry which is preliminary data.</text>
</comment>
<gene>
    <name evidence="1" type="ORF">GCM10008935_30900</name>
</gene>
<proteinExistence type="predicted"/>
<dbReference type="Proteomes" id="UP001500740">
    <property type="component" value="Unassembled WGS sequence"/>
</dbReference>